<evidence type="ECO:0000259" key="4">
    <source>
        <dbReference type="PROSITE" id="PS50011"/>
    </source>
</evidence>
<dbReference type="CDD" id="cd00590">
    <property type="entry name" value="RRM_SF"/>
    <property type="match status" value="1"/>
</dbReference>
<dbReference type="SUPFAM" id="SSF50199">
    <property type="entry name" value="Staphylococcal nuclease"/>
    <property type="match status" value="1"/>
</dbReference>
<dbReference type="PANTHER" id="PTHR22948">
    <property type="entry name" value="TUDOR DOMAIN CONTAINING PROTEIN"/>
    <property type="match status" value="1"/>
</dbReference>
<dbReference type="InterPro" id="IPR002999">
    <property type="entry name" value="Tudor"/>
</dbReference>
<evidence type="ECO:0000256" key="1">
    <source>
        <dbReference type="PROSITE-ProRule" id="PRU00176"/>
    </source>
</evidence>
<dbReference type="GeneID" id="106056250"/>
<dbReference type="Gene3D" id="2.30.30.140">
    <property type="match status" value="1"/>
</dbReference>
<feature type="region of interest" description="Disordered" evidence="3">
    <location>
        <begin position="1090"/>
        <end position="1163"/>
    </location>
</feature>
<keyword evidence="2" id="KW-0175">Coiled coil</keyword>
<evidence type="ECO:0000256" key="3">
    <source>
        <dbReference type="SAM" id="MobiDB-lite"/>
    </source>
</evidence>
<sequence length="1223" mass="136775">MAVFETAMSAINHPKKVQTFDVYIGNLPLDADQKKIGKVFSKFGEIHGIFTNSGPDGTKFGLVKFFCETDALKAIESTNGTVFEGGNKIVVKVAGKRPGNSFKKEDAELKLDKDDIKAALMKQRNPDIVPTFEANHGQARRDTEKILVSHVETPIMLWGQKMSQENINELSCILDQLALTCPEAAKVSGKPEMEKIYGGQYSEDKCWYRCVVKQIISTEKVKVQYIDFGNTEELDPSTLVELPKSLTALPTCAMKYMLHSLWCNNIQDPTALKYLRDMVEGKEAEIFTTARLSDHTGFFADIFVNGVSVNEKMLESGFVFRKPGLDQRGLKSRIQGGPAGDGNTSNSFNVKSGPPNIRDGSRKFESDKDEITNLRWKLKNLQTEYTSLSNKAQENDLSSQIKNLQSLSTNVRKLRNQIPLEKETPLDKALAVVQSPSKITIHVAKSVPEVCRSIADYKNAQDEICKCQDKVVLKEKIEAREEFKKELVTRLSAAIEELNNVPLMERSQQVQDAVVLLNKNYDSYIKLPIQQPQKIEILLATFEEWKVKKKVEIATARFASDQIEKSVHSALDNLKSSISLNPELNEDELNQDLDSNLKNYSRALQQEISLADVDNTQDAILLASLVQIVLTELREESNCLEHLTKVLNEFTSLKKQISPWINKTPSIAELQSVRTKLKSLKSKLRHKLADKMDAEENHDTKELEEIAQDLEVIRNSIHKALKEEDLLMAELSELASAHFPELINAEADAGFNTYITYKGLVKLSHAPDQYTMTSLGNKLSGLYESQFDGEPVFIKEYFLGSANRLGKDEFLLQMSTYSNALSPHLEPIYAVFFDKDYRHAYVVIKKQGDILSSVIEATPLTKQQCQSIVSCLCKALHGLHVSSFVHGQVQPDYVVLNDSGNAKLLPPDFSMTDVDRCTSKYSTSSGLEIMAPEMKPNKKSSDPAPSVDVFCLGLLTLWMHHPNISFSETRDGTVDFSTVPLDRNLSIFLMKLLHPNPLLRPTSENCLRSEYLSQAVTSQALSSFEETILSQNGSYNSSPTPISIYNCNGNDGYVYAESSSGLQMIANTRVPPPPLMETLVMVPQSSASTFNPVLPPSLQPPSTQQQQQMKFHQQQFQQQQQYHLQQIQQQRSPLQQQLDQQQSNDIADISSDPESCLHREDTSEASFEIGTFDPNAFEVVTSPHSIRSSVDLSTDSGAKELAAASVDNQGAEDDSEWVDEDET</sequence>
<feature type="compositionally biased region" description="Acidic residues" evidence="3">
    <location>
        <begin position="1210"/>
        <end position="1223"/>
    </location>
</feature>
<dbReference type="GO" id="GO:0003723">
    <property type="term" value="F:RNA binding"/>
    <property type="evidence" value="ECO:0007669"/>
    <property type="project" value="UniProtKB-UniRule"/>
</dbReference>
<dbReference type="PANTHER" id="PTHR22948:SF73">
    <property type="entry name" value="SERINE_THREONINE-PROTEIN KINASE 31"/>
    <property type="match status" value="1"/>
</dbReference>
<dbReference type="Pfam" id="PF00069">
    <property type="entry name" value="Pkinase"/>
    <property type="match status" value="1"/>
</dbReference>
<keyword evidence="1" id="KW-0694">RNA-binding</keyword>
<dbReference type="PROSITE" id="PS50304">
    <property type="entry name" value="TUDOR"/>
    <property type="match status" value="1"/>
</dbReference>
<dbReference type="InterPro" id="IPR011009">
    <property type="entry name" value="Kinase-like_dom_sf"/>
</dbReference>
<dbReference type="OMA" id="QADIFAC"/>
<dbReference type="GO" id="GO:0005524">
    <property type="term" value="F:ATP binding"/>
    <property type="evidence" value="ECO:0007669"/>
    <property type="project" value="InterPro"/>
</dbReference>
<organism evidence="7 8">
    <name type="scientific">Biomphalaria glabrata</name>
    <name type="common">Bloodfluke planorb</name>
    <name type="synonym">Freshwater snail</name>
    <dbReference type="NCBI Taxonomy" id="6526"/>
    <lineage>
        <taxon>Eukaryota</taxon>
        <taxon>Metazoa</taxon>
        <taxon>Spiralia</taxon>
        <taxon>Lophotrochozoa</taxon>
        <taxon>Mollusca</taxon>
        <taxon>Gastropoda</taxon>
        <taxon>Heterobranchia</taxon>
        <taxon>Euthyneura</taxon>
        <taxon>Panpulmonata</taxon>
        <taxon>Hygrophila</taxon>
        <taxon>Lymnaeoidea</taxon>
        <taxon>Planorbidae</taxon>
        <taxon>Biomphalaria</taxon>
    </lineage>
</organism>
<dbReference type="SUPFAM" id="SSF56112">
    <property type="entry name" value="Protein kinase-like (PK-like)"/>
    <property type="match status" value="1"/>
</dbReference>
<evidence type="ECO:0000313" key="7">
    <source>
        <dbReference type="Proteomes" id="UP001165740"/>
    </source>
</evidence>
<dbReference type="SMART" id="SM00220">
    <property type="entry name" value="S_TKc"/>
    <property type="match status" value="1"/>
</dbReference>
<dbReference type="InterPro" id="IPR035437">
    <property type="entry name" value="SNase_OB-fold_sf"/>
</dbReference>
<feature type="coiled-coil region" evidence="2">
    <location>
        <begin position="677"/>
        <end position="723"/>
    </location>
</feature>
<dbReference type="PROSITE" id="PS50102">
    <property type="entry name" value="RRM"/>
    <property type="match status" value="1"/>
</dbReference>
<dbReference type="Pfam" id="PF00076">
    <property type="entry name" value="RRM_1"/>
    <property type="match status" value="1"/>
</dbReference>
<dbReference type="GO" id="GO:0004672">
    <property type="term" value="F:protein kinase activity"/>
    <property type="evidence" value="ECO:0007669"/>
    <property type="project" value="InterPro"/>
</dbReference>
<proteinExistence type="predicted"/>
<dbReference type="InterPro" id="IPR012677">
    <property type="entry name" value="Nucleotide-bd_a/b_plait_sf"/>
</dbReference>
<evidence type="ECO:0000259" key="5">
    <source>
        <dbReference type="PROSITE" id="PS50102"/>
    </source>
</evidence>
<dbReference type="RefSeq" id="XP_055877492.1">
    <property type="nucleotide sequence ID" value="XM_056021517.1"/>
</dbReference>
<evidence type="ECO:0000256" key="2">
    <source>
        <dbReference type="SAM" id="Coils"/>
    </source>
</evidence>
<dbReference type="Gene3D" id="2.40.50.90">
    <property type="match status" value="1"/>
</dbReference>
<dbReference type="FunFam" id="2.30.30.140:FF:000018">
    <property type="entry name" value="Serine/threonine-protein kinase 31"/>
    <property type="match status" value="1"/>
</dbReference>
<accession>A0A9W2ZR76</accession>
<dbReference type="Pfam" id="PF00567">
    <property type="entry name" value="TUDOR"/>
    <property type="match status" value="1"/>
</dbReference>
<feature type="region of interest" description="Disordered" evidence="3">
    <location>
        <begin position="1199"/>
        <end position="1223"/>
    </location>
</feature>
<dbReference type="CDD" id="cd20430">
    <property type="entry name" value="Tudor_TDRD8"/>
    <property type="match status" value="1"/>
</dbReference>
<dbReference type="AlphaFoldDB" id="A0A9W2ZR76"/>
<dbReference type="Gene3D" id="1.10.510.10">
    <property type="entry name" value="Transferase(Phosphotransferase) domain 1"/>
    <property type="match status" value="1"/>
</dbReference>
<gene>
    <name evidence="8" type="primary">LOC106056250</name>
</gene>
<reference evidence="8" key="1">
    <citation type="submission" date="2025-08" db="UniProtKB">
        <authorList>
            <consortium name="RefSeq"/>
        </authorList>
    </citation>
    <scope>IDENTIFICATION</scope>
</reference>
<feature type="region of interest" description="Disordered" evidence="3">
    <location>
        <begin position="329"/>
        <end position="363"/>
    </location>
</feature>
<feature type="compositionally biased region" description="Low complexity" evidence="3">
    <location>
        <begin position="1100"/>
        <end position="1142"/>
    </location>
</feature>
<evidence type="ECO:0000313" key="8">
    <source>
        <dbReference type="RefSeq" id="XP_055877492.1"/>
    </source>
</evidence>
<dbReference type="Gene3D" id="3.30.70.330">
    <property type="match status" value="1"/>
</dbReference>
<dbReference type="OrthoDB" id="10023235at2759"/>
<dbReference type="Proteomes" id="UP001165740">
    <property type="component" value="Chromosome 2"/>
</dbReference>
<dbReference type="InterPro" id="IPR000719">
    <property type="entry name" value="Prot_kinase_dom"/>
</dbReference>
<feature type="domain" description="Tudor" evidence="6">
    <location>
        <begin position="190"/>
        <end position="249"/>
    </location>
</feature>
<dbReference type="SUPFAM" id="SSF54928">
    <property type="entry name" value="RNA-binding domain, RBD"/>
    <property type="match status" value="1"/>
</dbReference>
<dbReference type="InterPro" id="IPR047383">
    <property type="entry name" value="Tudor_TDRD8"/>
</dbReference>
<dbReference type="InterPro" id="IPR000504">
    <property type="entry name" value="RRM_dom"/>
</dbReference>
<dbReference type="PROSITE" id="PS50011">
    <property type="entry name" value="PROTEIN_KINASE_DOM"/>
    <property type="match status" value="1"/>
</dbReference>
<feature type="domain" description="RRM" evidence="5">
    <location>
        <begin position="20"/>
        <end position="96"/>
    </location>
</feature>
<dbReference type="InterPro" id="IPR035979">
    <property type="entry name" value="RBD_domain_sf"/>
</dbReference>
<dbReference type="InterPro" id="IPR050621">
    <property type="entry name" value="Tudor_domain_containing"/>
</dbReference>
<name>A0A9W2ZR76_BIOGL</name>
<feature type="coiled-coil region" evidence="2">
    <location>
        <begin position="364"/>
        <end position="417"/>
    </location>
</feature>
<dbReference type="SUPFAM" id="SSF63748">
    <property type="entry name" value="Tudor/PWWP/MBT"/>
    <property type="match status" value="1"/>
</dbReference>
<evidence type="ECO:0000259" key="6">
    <source>
        <dbReference type="PROSITE" id="PS50304"/>
    </source>
</evidence>
<dbReference type="SMART" id="SM00360">
    <property type="entry name" value="RRM"/>
    <property type="match status" value="1"/>
</dbReference>
<protein>
    <submittedName>
        <fullName evidence="8">Serine/threonine-protein kinase 31-like isoform X1</fullName>
    </submittedName>
</protein>
<feature type="domain" description="Protein kinase" evidence="4">
    <location>
        <begin position="728"/>
        <end position="1012"/>
    </location>
</feature>
<dbReference type="SMART" id="SM00333">
    <property type="entry name" value="TUDOR"/>
    <property type="match status" value="1"/>
</dbReference>
<keyword evidence="7" id="KW-1185">Reference proteome</keyword>